<keyword evidence="8" id="KW-1185">Reference proteome</keyword>
<dbReference type="Gene3D" id="1.10.340.30">
    <property type="entry name" value="Hypothetical protein, domain 2"/>
    <property type="match status" value="1"/>
</dbReference>
<dbReference type="EC" id="3.2.2.21" evidence="2"/>
<sequence length="304" mass="32867">MLRLPYRAPLCQDGLFGHLAATAVPGVEEWRAGAYRRTLRLPRGHGIVALRPRPEYINCRLTLTDLRDVSTAIARCRWLLDLDADPVAVDDLLHTDSVLAPLVDKVPGRRVPRTVDADEFAVRAVLGQQVPTTAARTRATRLVVAHGHPMSDPAGGLTHVFPDVATLATLDPATLAVPQARRTALFALIDALSRDEIDLSAGSDWRQVRAQLAELPGIGPWTVETIAMRALGDPNAFVSTDLGIRRAARDLGLPGTPSALAERAAAWRPWRAYAAQHLWATNDHAINRLPAGGKDCSCTEGTPP</sequence>
<dbReference type="PANTHER" id="PTHR43003">
    <property type="entry name" value="DNA-3-METHYLADENINE GLYCOSYLASE"/>
    <property type="match status" value="1"/>
</dbReference>
<dbReference type="SUPFAM" id="SSF48150">
    <property type="entry name" value="DNA-glycosylase"/>
    <property type="match status" value="1"/>
</dbReference>
<accession>A0A1I5V5D6</accession>
<dbReference type="InterPro" id="IPR003265">
    <property type="entry name" value="HhH-GPD_domain"/>
</dbReference>
<feature type="domain" description="DNA-3-methyladenine glycosylase AlkA N-terminal" evidence="6">
    <location>
        <begin position="1"/>
        <end position="116"/>
    </location>
</feature>
<evidence type="ECO:0000313" key="8">
    <source>
        <dbReference type="Proteomes" id="UP000198727"/>
    </source>
</evidence>
<name>A0A1I5V5D6_9PSEU</name>
<dbReference type="CDD" id="cd00056">
    <property type="entry name" value="ENDO3c"/>
    <property type="match status" value="1"/>
</dbReference>
<dbReference type="Gene3D" id="1.10.1670.10">
    <property type="entry name" value="Helix-hairpin-Helix base-excision DNA repair enzymes (C-terminal)"/>
    <property type="match status" value="1"/>
</dbReference>
<feature type="domain" description="HhH-GPD" evidence="5">
    <location>
        <begin position="126"/>
        <end position="283"/>
    </location>
</feature>
<dbReference type="Pfam" id="PF06029">
    <property type="entry name" value="AlkA_N"/>
    <property type="match status" value="1"/>
</dbReference>
<evidence type="ECO:0000256" key="1">
    <source>
        <dbReference type="ARBA" id="ARBA00000086"/>
    </source>
</evidence>
<keyword evidence="4" id="KW-0234">DNA repair</keyword>
<dbReference type="SMART" id="SM01009">
    <property type="entry name" value="AlkA_N"/>
    <property type="match status" value="1"/>
</dbReference>
<dbReference type="SMART" id="SM00478">
    <property type="entry name" value="ENDO3c"/>
    <property type="match status" value="1"/>
</dbReference>
<dbReference type="GO" id="GO:0043916">
    <property type="term" value="F:DNA-7-methylguanine glycosylase activity"/>
    <property type="evidence" value="ECO:0007669"/>
    <property type="project" value="TreeGrafter"/>
</dbReference>
<evidence type="ECO:0000256" key="2">
    <source>
        <dbReference type="ARBA" id="ARBA00012000"/>
    </source>
</evidence>
<dbReference type="Gene3D" id="3.30.310.20">
    <property type="entry name" value="DNA-3-methyladenine glycosylase AlkA, N-terminal domain"/>
    <property type="match status" value="1"/>
</dbReference>
<organism evidence="7 8">
    <name type="scientific">Amycolatopsis arida</name>
    <dbReference type="NCBI Taxonomy" id="587909"/>
    <lineage>
        <taxon>Bacteria</taxon>
        <taxon>Bacillati</taxon>
        <taxon>Actinomycetota</taxon>
        <taxon>Actinomycetes</taxon>
        <taxon>Pseudonocardiales</taxon>
        <taxon>Pseudonocardiaceae</taxon>
        <taxon>Amycolatopsis</taxon>
    </lineage>
</organism>
<proteinExistence type="predicted"/>
<dbReference type="STRING" id="587909.SAMN05421810_104222"/>
<dbReference type="InterPro" id="IPR011257">
    <property type="entry name" value="DNA_glycosylase"/>
</dbReference>
<dbReference type="InterPro" id="IPR023170">
    <property type="entry name" value="HhH_base_excis_C"/>
</dbReference>
<dbReference type="GO" id="GO:0008725">
    <property type="term" value="F:DNA-3-methyladenine glycosylase activity"/>
    <property type="evidence" value="ECO:0007669"/>
    <property type="project" value="TreeGrafter"/>
</dbReference>
<protein>
    <recommendedName>
        <fullName evidence="2">DNA-3-methyladenine glycosylase II</fullName>
        <ecNumber evidence="2">3.2.2.21</ecNumber>
    </recommendedName>
</protein>
<reference evidence="8" key="1">
    <citation type="submission" date="2016-10" db="EMBL/GenBank/DDBJ databases">
        <authorList>
            <person name="Varghese N."/>
            <person name="Submissions S."/>
        </authorList>
    </citation>
    <scope>NUCLEOTIDE SEQUENCE [LARGE SCALE GENOMIC DNA]</scope>
    <source>
        <strain evidence="8">CGMCC 4.5579</strain>
    </source>
</reference>
<dbReference type="GO" id="GO:0032993">
    <property type="term" value="C:protein-DNA complex"/>
    <property type="evidence" value="ECO:0007669"/>
    <property type="project" value="TreeGrafter"/>
</dbReference>
<dbReference type="FunFam" id="3.30.310.20:FF:000001">
    <property type="entry name" value="DNA-3-methyladenine glycosylase 2"/>
    <property type="match status" value="1"/>
</dbReference>
<dbReference type="GO" id="GO:0006285">
    <property type="term" value="P:base-excision repair, AP site formation"/>
    <property type="evidence" value="ECO:0007669"/>
    <property type="project" value="TreeGrafter"/>
</dbReference>
<dbReference type="Proteomes" id="UP000198727">
    <property type="component" value="Unassembled WGS sequence"/>
</dbReference>
<dbReference type="GO" id="GO:0032131">
    <property type="term" value="F:alkylated DNA binding"/>
    <property type="evidence" value="ECO:0007669"/>
    <property type="project" value="TreeGrafter"/>
</dbReference>
<evidence type="ECO:0000256" key="4">
    <source>
        <dbReference type="ARBA" id="ARBA00023204"/>
    </source>
</evidence>
<evidence type="ECO:0000259" key="6">
    <source>
        <dbReference type="SMART" id="SM01009"/>
    </source>
</evidence>
<comment type="catalytic activity">
    <reaction evidence="1">
        <text>Hydrolysis of alkylated DNA, releasing 3-methyladenine, 3-methylguanine, 7-methylguanine and 7-methyladenine.</text>
        <dbReference type="EC" id="3.2.2.21"/>
    </reaction>
</comment>
<evidence type="ECO:0000256" key="3">
    <source>
        <dbReference type="ARBA" id="ARBA00022763"/>
    </source>
</evidence>
<dbReference type="AlphaFoldDB" id="A0A1I5V5D6"/>
<dbReference type="InterPro" id="IPR037046">
    <property type="entry name" value="AlkA_N_sf"/>
</dbReference>
<dbReference type="EMBL" id="FOWW01000004">
    <property type="protein sequence ID" value="SFQ02146.1"/>
    <property type="molecule type" value="Genomic_DNA"/>
</dbReference>
<dbReference type="InterPro" id="IPR010316">
    <property type="entry name" value="AlkA_N"/>
</dbReference>
<dbReference type="GO" id="GO:0005737">
    <property type="term" value="C:cytoplasm"/>
    <property type="evidence" value="ECO:0007669"/>
    <property type="project" value="TreeGrafter"/>
</dbReference>
<gene>
    <name evidence="7" type="ORF">SAMN05421810_104222</name>
</gene>
<dbReference type="InterPro" id="IPR051912">
    <property type="entry name" value="Alkylbase_DNA_Glycosylase/TA"/>
</dbReference>
<dbReference type="GO" id="GO:0006307">
    <property type="term" value="P:DNA alkylation repair"/>
    <property type="evidence" value="ECO:0007669"/>
    <property type="project" value="TreeGrafter"/>
</dbReference>
<dbReference type="SUPFAM" id="SSF55945">
    <property type="entry name" value="TATA-box binding protein-like"/>
    <property type="match status" value="1"/>
</dbReference>
<dbReference type="PANTHER" id="PTHR43003:SF13">
    <property type="entry name" value="DNA-3-METHYLADENINE GLYCOSYLASE 2"/>
    <property type="match status" value="1"/>
</dbReference>
<keyword evidence="3" id="KW-0227">DNA damage</keyword>
<evidence type="ECO:0000313" key="7">
    <source>
        <dbReference type="EMBL" id="SFQ02146.1"/>
    </source>
</evidence>
<evidence type="ECO:0000259" key="5">
    <source>
        <dbReference type="SMART" id="SM00478"/>
    </source>
</evidence>